<sequence>MTQHKEDAARKLQLPDGKETETHLPSKETINMNANSIVSETADKWFTCPEWCTTSHKLGDDGTSREGNRVVDHDCEMHDGPTSTIRRGRGDTLTPDGIRTEDYYVVAVLDGDYSQIPASSRRLVAADLRLIANILDGEAL</sequence>
<name>A0ABX6YL49_9MICO</name>
<feature type="region of interest" description="Disordered" evidence="1">
    <location>
        <begin position="1"/>
        <end position="25"/>
    </location>
</feature>
<dbReference type="EMBL" id="CP061169">
    <property type="protein sequence ID" value="QPZ39524.1"/>
    <property type="molecule type" value="Genomic_DNA"/>
</dbReference>
<feature type="compositionally biased region" description="Basic and acidic residues" evidence="1">
    <location>
        <begin position="1"/>
        <end position="10"/>
    </location>
</feature>
<accession>A0ABX6YL49</accession>
<gene>
    <name evidence="2" type="ORF">HCR76_05565</name>
</gene>
<evidence type="ECO:0000256" key="1">
    <source>
        <dbReference type="SAM" id="MobiDB-lite"/>
    </source>
</evidence>
<proteinExistence type="predicted"/>
<feature type="region of interest" description="Disordered" evidence="1">
    <location>
        <begin position="57"/>
        <end position="93"/>
    </location>
</feature>
<evidence type="ECO:0000313" key="3">
    <source>
        <dbReference type="Proteomes" id="UP000662814"/>
    </source>
</evidence>
<keyword evidence="3" id="KW-1185">Reference proteome</keyword>
<dbReference type="RefSeq" id="WP_166988985.1">
    <property type="nucleotide sequence ID" value="NZ_CP061169.1"/>
</dbReference>
<dbReference type="Proteomes" id="UP000662814">
    <property type="component" value="Chromosome"/>
</dbReference>
<feature type="compositionally biased region" description="Basic and acidic residues" evidence="1">
    <location>
        <begin position="57"/>
        <end position="79"/>
    </location>
</feature>
<protein>
    <submittedName>
        <fullName evidence="2">Uncharacterized protein</fullName>
    </submittedName>
</protein>
<feature type="compositionally biased region" description="Basic and acidic residues" evidence="1">
    <location>
        <begin position="16"/>
        <end position="25"/>
    </location>
</feature>
<reference evidence="2 3" key="1">
    <citation type="submission" date="2020-12" db="EMBL/GenBank/DDBJ databases">
        <title>Microbacterium sp. HY060.</title>
        <authorList>
            <person name="Zhou J."/>
        </authorList>
    </citation>
    <scope>NUCLEOTIDE SEQUENCE [LARGE SCALE GENOMIC DNA]</scope>
    <source>
        <strain evidence="2 3">HY60</strain>
    </source>
</reference>
<evidence type="ECO:0000313" key="2">
    <source>
        <dbReference type="EMBL" id="QPZ39524.1"/>
    </source>
</evidence>
<organism evidence="2 3">
    <name type="scientific">Paramicrobacterium chengjingii</name>
    <dbReference type="NCBI Taxonomy" id="2769067"/>
    <lineage>
        <taxon>Bacteria</taxon>
        <taxon>Bacillati</taxon>
        <taxon>Actinomycetota</taxon>
        <taxon>Actinomycetes</taxon>
        <taxon>Micrococcales</taxon>
        <taxon>Microbacteriaceae</taxon>
        <taxon>Paramicrobacterium</taxon>
    </lineage>
</organism>